<reference evidence="7" key="1">
    <citation type="submission" date="2018-12" db="EMBL/GenBank/DDBJ databases">
        <title>Complete genome sequence of Roseovarius sp. MME-070.</title>
        <authorList>
            <person name="Nam Y.-D."/>
            <person name="Kang J."/>
            <person name="Chung W.-H."/>
            <person name="Park Y.S."/>
        </authorList>
    </citation>
    <scope>NUCLEOTIDE SEQUENCE [LARGE SCALE GENOMIC DNA]</scope>
    <source>
        <strain evidence="7">MME-070</strain>
    </source>
</reference>
<dbReference type="KEGG" id="rom:EI983_12905"/>
<dbReference type="Proteomes" id="UP000428330">
    <property type="component" value="Chromosome"/>
</dbReference>
<keyword evidence="2 4" id="KW-0238">DNA-binding</keyword>
<proteinExistence type="predicted"/>
<dbReference type="PANTHER" id="PTHR47506">
    <property type="entry name" value="TRANSCRIPTIONAL REGULATORY PROTEIN"/>
    <property type="match status" value="1"/>
</dbReference>
<dbReference type="RefSeq" id="WP_157707799.1">
    <property type="nucleotide sequence ID" value="NZ_CP034348.1"/>
</dbReference>
<evidence type="ECO:0000256" key="2">
    <source>
        <dbReference type="ARBA" id="ARBA00023125"/>
    </source>
</evidence>
<evidence type="ECO:0000313" key="7">
    <source>
        <dbReference type="Proteomes" id="UP000428330"/>
    </source>
</evidence>
<dbReference type="Pfam" id="PF00440">
    <property type="entry name" value="TetR_N"/>
    <property type="match status" value="1"/>
</dbReference>
<dbReference type="InterPro" id="IPR009057">
    <property type="entry name" value="Homeodomain-like_sf"/>
</dbReference>
<accession>A0A6I6IPY8</accession>
<keyword evidence="7" id="KW-1185">Reference proteome</keyword>
<dbReference type="Gene3D" id="1.10.357.10">
    <property type="entry name" value="Tetracycline Repressor, domain 2"/>
    <property type="match status" value="1"/>
</dbReference>
<dbReference type="PRINTS" id="PR00455">
    <property type="entry name" value="HTHTETR"/>
</dbReference>
<evidence type="ECO:0000256" key="1">
    <source>
        <dbReference type="ARBA" id="ARBA00023015"/>
    </source>
</evidence>
<dbReference type="PANTHER" id="PTHR47506:SF6">
    <property type="entry name" value="HTH-TYPE TRANSCRIPTIONAL REPRESSOR NEMR"/>
    <property type="match status" value="1"/>
</dbReference>
<evidence type="ECO:0000259" key="5">
    <source>
        <dbReference type="PROSITE" id="PS50977"/>
    </source>
</evidence>
<dbReference type="AlphaFoldDB" id="A0A6I6IPY8"/>
<feature type="domain" description="HTH tetR-type" evidence="5">
    <location>
        <begin position="10"/>
        <end position="70"/>
    </location>
</feature>
<dbReference type="GO" id="GO:0003677">
    <property type="term" value="F:DNA binding"/>
    <property type="evidence" value="ECO:0007669"/>
    <property type="project" value="UniProtKB-UniRule"/>
</dbReference>
<protein>
    <submittedName>
        <fullName evidence="6">TetR/AcrR family transcriptional regulator</fullName>
    </submittedName>
</protein>
<evidence type="ECO:0000256" key="4">
    <source>
        <dbReference type="PROSITE-ProRule" id="PRU00335"/>
    </source>
</evidence>
<keyword evidence="1" id="KW-0805">Transcription regulation</keyword>
<dbReference type="PROSITE" id="PS50977">
    <property type="entry name" value="HTH_TETR_2"/>
    <property type="match status" value="1"/>
</dbReference>
<dbReference type="SUPFAM" id="SSF46689">
    <property type="entry name" value="Homeodomain-like"/>
    <property type="match status" value="1"/>
</dbReference>
<organism evidence="6 7">
    <name type="scientific">Roseovarius faecimaris</name>
    <dbReference type="NCBI Taxonomy" id="2494550"/>
    <lineage>
        <taxon>Bacteria</taxon>
        <taxon>Pseudomonadati</taxon>
        <taxon>Pseudomonadota</taxon>
        <taxon>Alphaproteobacteria</taxon>
        <taxon>Rhodobacterales</taxon>
        <taxon>Roseobacteraceae</taxon>
        <taxon>Roseovarius</taxon>
    </lineage>
</organism>
<feature type="DNA-binding region" description="H-T-H motif" evidence="4">
    <location>
        <begin position="33"/>
        <end position="52"/>
    </location>
</feature>
<keyword evidence="3" id="KW-0804">Transcription</keyword>
<name>A0A6I6IPY8_9RHOB</name>
<dbReference type="InterPro" id="IPR001647">
    <property type="entry name" value="HTH_TetR"/>
</dbReference>
<evidence type="ECO:0000313" key="6">
    <source>
        <dbReference type="EMBL" id="QGX99119.1"/>
    </source>
</evidence>
<sequence length="205" mass="22666">MARVSAERVQQTKRDLLAAARLVLTRDGLANLSTRAVAKAADTQMSQIQYHFGSKEGLLLALFEDMNLRLVLRQRETFENPELTVSQKWFLACDYLEEDLASGYVQVLQELIAAGWSNARIADVTRAGLSHWHDLITGLAEEFEDKHGSFSPFSPKEIASLVSSAFIGAEALILLGYENTDHPVRTALRRVGEVMAEIEESSTGG</sequence>
<gene>
    <name evidence="6" type="ORF">EI983_12905</name>
</gene>
<dbReference type="EMBL" id="CP034348">
    <property type="protein sequence ID" value="QGX99119.1"/>
    <property type="molecule type" value="Genomic_DNA"/>
</dbReference>
<dbReference type="OrthoDB" id="7185252at2"/>
<evidence type="ECO:0000256" key="3">
    <source>
        <dbReference type="ARBA" id="ARBA00023163"/>
    </source>
</evidence>